<gene>
    <name evidence="1" type="ORF">EV192_1011525</name>
</gene>
<evidence type="ECO:0000313" key="2">
    <source>
        <dbReference type="Proteomes" id="UP000295680"/>
    </source>
</evidence>
<dbReference type="Gene3D" id="1.20.120.400">
    <property type="entry name" value="Nickel-containing superoxide dismutase"/>
    <property type="match status" value="1"/>
</dbReference>
<protein>
    <submittedName>
        <fullName evidence="1">Nickel superoxide dismutase</fullName>
    </submittedName>
</protein>
<sequence>MRLPSRIRAFVRPRLEATAHCDLPCGVYDPAQARIEAESVKAIQEKYQGNEDPEFRARAILIKEQRAELVKHHLWVLWTDYFKQPHFDKYPELHTLFNKATKAAGAAGAKGSMDPAKGQELLDLIAQIDKIFWETKQG</sequence>
<proteinExistence type="predicted"/>
<dbReference type="SUPFAM" id="SSF109770">
    <property type="entry name" value="Nickel-containing superoxide dismutase, NiSOD"/>
    <property type="match status" value="1"/>
</dbReference>
<dbReference type="NCBIfam" id="TIGR02753">
    <property type="entry name" value="sodN"/>
    <property type="match status" value="1"/>
</dbReference>
<organism evidence="1 2">
    <name type="scientific">Actinocrispum wychmicini</name>
    <dbReference type="NCBI Taxonomy" id="1213861"/>
    <lineage>
        <taxon>Bacteria</taxon>
        <taxon>Bacillati</taxon>
        <taxon>Actinomycetota</taxon>
        <taxon>Actinomycetes</taxon>
        <taxon>Pseudonocardiales</taxon>
        <taxon>Pseudonocardiaceae</taxon>
        <taxon>Actinocrispum</taxon>
    </lineage>
</organism>
<dbReference type="RefSeq" id="WP_132112334.1">
    <property type="nucleotide sequence ID" value="NZ_SLWS01000001.1"/>
</dbReference>
<reference evidence="1 2" key="1">
    <citation type="submission" date="2019-03" db="EMBL/GenBank/DDBJ databases">
        <title>Genomic Encyclopedia of Type Strains, Phase IV (KMG-IV): sequencing the most valuable type-strain genomes for metagenomic binning, comparative biology and taxonomic classification.</title>
        <authorList>
            <person name="Goeker M."/>
        </authorList>
    </citation>
    <scope>NUCLEOTIDE SEQUENCE [LARGE SCALE GENOMIC DNA]</scope>
    <source>
        <strain evidence="1 2">DSM 45934</strain>
    </source>
</reference>
<evidence type="ECO:0000313" key="1">
    <source>
        <dbReference type="EMBL" id="TCO65733.1"/>
    </source>
</evidence>
<keyword evidence="2" id="KW-1185">Reference proteome</keyword>
<dbReference type="InterPro" id="IPR014123">
    <property type="entry name" value="Superoxide_dismutase_Ni-type"/>
</dbReference>
<name>A0A4R2JYP7_9PSEU</name>
<comment type="caution">
    <text evidence="1">The sequence shown here is derived from an EMBL/GenBank/DDBJ whole genome shotgun (WGS) entry which is preliminary data.</text>
</comment>
<accession>A0A4R2JYP7</accession>
<dbReference type="AlphaFoldDB" id="A0A4R2JYP7"/>
<dbReference type="EMBL" id="SLWS01000001">
    <property type="protein sequence ID" value="TCO65733.1"/>
    <property type="molecule type" value="Genomic_DNA"/>
</dbReference>
<dbReference type="GO" id="GO:0004784">
    <property type="term" value="F:superoxide dismutase activity"/>
    <property type="evidence" value="ECO:0007669"/>
    <property type="project" value="InterPro"/>
</dbReference>
<dbReference type="Pfam" id="PF09055">
    <property type="entry name" value="Sod_Ni"/>
    <property type="match status" value="1"/>
</dbReference>
<dbReference type="GO" id="GO:0016151">
    <property type="term" value="F:nickel cation binding"/>
    <property type="evidence" value="ECO:0007669"/>
    <property type="project" value="InterPro"/>
</dbReference>
<dbReference type="Proteomes" id="UP000295680">
    <property type="component" value="Unassembled WGS sequence"/>
</dbReference>
<dbReference type="InterPro" id="IPR036502">
    <property type="entry name" value="NiSOD_sf"/>
</dbReference>
<dbReference type="OrthoDB" id="9790847at2"/>